<accession>A0ABY7GNV4</accession>
<dbReference type="PANTHER" id="PTHR12788">
    <property type="entry name" value="PROTEIN-TYROSINE SULFOTRANSFERASE 2"/>
    <property type="match status" value="1"/>
</dbReference>
<reference evidence="2" key="1">
    <citation type="submission" date="2022-11" db="EMBL/GenBank/DDBJ databases">
        <title>Methylomonas rapida sp. nov., Carotenoid-Producing Obligate Methanotrophs with High Growth Characteristics and Biotechnological Potential.</title>
        <authorList>
            <person name="Tikhonova E.N."/>
            <person name="Suleimanov R.Z."/>
            <person name="Miroshnikov K."/>
            <person name="Oshkin I.Y."/>
            <person name="Belova S.E."/>
            <person name="Danilova O.V."/>
            <person name="Ashikhmin A."/>
            <person name="Konopkin A."/>
            <person name="But S.Y."/>
            <person name="Khmelenina V.N."/>
            <person name="Kuznetsov N."/>
            <person name="Pimenov N.V."/>
            <person name="Dedysh S.N."/>
        </authorList>
    </citation>
    <scope>NUCLEOTIDE SEQUENCE</scope>
    <source>
        <strain evidence="2">MP1</strain>
    </source>
</reference>
<dbReference type="SUPFAM" id="SSF52540">
    <property type="entry name" value="P-loop containing nucleoside triphosphate hydrolases"/>
    <property type="match status" value="1"/>
</dbReference>
<name>A0ABY7GNV4_9GAMM</name>
<keyword evidence="3" id="KW-1185">Reference proteome</keyword>
<keyword evidence="1" id="KW-0808">Transferase</keyword>
<organism evidence="2 3">
    <name type="scientific">Methylomonas rapida</name>
    <dbReference type="NCBI Taxonomy" id="2963939"/>
    <lineage>
        <taxon>Bacteria</taxon>
        <taxon>Pseudomonadati</taxon>
        <taxon>Pseudomonadota</taxon>
        <taxon>Gammaproteobacteria</taxon>
        <taxon>Methylococcales</taxon>
        <taxon>Methylococcaceae</taxon>
        <taxon>Methylomonas</taxon>
    </lineage>
</organism>
<dbReference type="Pfam" id="PF13469">
    <property type="entry name" value="Sulfotransfer_3"/>
    <property type="match status" value="1"/>
</dbReference>
<evidence type="ECO:0000313" key="3">
    <source>
        <dbReference type="Proteomes" id="UP001162780"/>
    </source>
</evidence>
<sequence>MISTNPPVFIVGAPRSGTTLLQYMLKSHPEISLPTGESHFFIPFYQRRSEFGNLKNKDNLKALLDEIYQAKKHFFDDDFHGIRFDSEILADRLHAMEVSTVQDTISALFQLNAQAEGKKYWGEKTPYYILHLSTIMEMFPDARIVHIVRDGRDCALSMLERRWDLRIFNIYHAAYIWNKYVTSGLEFGKRNPNIYFELKYESLLTTPQEVFRELCHFLNIEYSDSLINFKKSSETGKTPLLTQPLQSNNTHKWKSKFNKKQIKLFEAIAGTTLSACGYETSNQSYKLSTSEWFINESHIRLCNIYSRLFLD</sequence>
<dbReference type="InterPro" id="IPR027417">
    <property type="entry name" value="P-loop_NTPase"/>
</dbReference>
<evidence type="ECO:0000256" key="1">
    <source>
        <dbReference type="ARBA" id="ARBA00022679"/>
    </source>
</evidence>
<dbReference type="PANTHER" id="PTHR12788:SF10">
    <property type="entry name" value="PROTEIN-TYROSINE SULFOTRANSFERASE"/>
    <property type="match status" value="1"/>
</dbReference>
<dbReference type="RefSeq" id="WP_255187064.1">
    <property type="nucleotide sequence ID" value="NZ_CP113517.1"/>
</dbReference>
<dbReference type="Proteomes" id="UP001162780">
    <property type="component" value="Chromosome"/>
</dbReference>
<proteinExistence type="predicted"/>
<dbReference type="Gene3D" id="3.40.50.300">
    <property type="entry name" value="P-loop containing nucleotide triphosphate hydrolases"/>
    <property type="match status" value="1"/>
</dbReference>
<gene>
    <name evidence="2" type="ORF">NM686_006480</name>
</gene>
<dbReference type="EMBL" id="CP113517">
    <property type="protein sequence ID" value="WAR46159.1"/>
    <property type="molecule type" value="Genomic_DNA"/>
</dbReference>
<evidence type="ECO:0000313" key="2">
    <source>
        <dbReference type="EMBL" id="WAR46159.1"/>
    </source>
</evidence>
<dbReference type="InterPro" id="IPR026634">
    <property type="entry name" value="TPST-like"/>
</dbReference>
<protein>
    <submittedName>
        <fullName evidence="2">Sulfotransferase</fullName>
    </submittedName>
</protein>